<gene>
    <name evidence="1" type="ORF">H2O64_09100</name>
</gene>
<evidence type="ECO:0000313" key="1">
    <source>
        <dbReference type="EMBL" id="MBC8754826.1"/>
    </source>
</evidence>
<protein>
    <recommendedName>
        <fullName evidence="3">Bacteriocin</fullName>
    </recommendedName>
</protein>
<reference evidence="1 2" key="1">
    <citation type="submission" date="2020-07" db="EMBL/GenBank/DDBJ databases">
        <title>Description of Kordia aestuariivivens sp. nov., isolated from a tidal flat.</title>
        <authorList>
            <person name="Park S."/>
            <person name="Yoon J.-H."/>
        </authorList>
    </citation>
    <scope>NUCLEOTIDE SEQUENCE [LARGE SCALE GENOMIC DNA]</scope>
    <source>
        <strain evidence="1 2">YSTF-M3</strain>
    </source>
</reference>
<evidence type="ECO:0000313" key="2">
    <source>
        <dbReference type="Proteomes" id="UP000619238"/>
    </source>
</evidence>
<dbReference type="EMBL" id="JACGWS010000004">
    <property type="protein sequence ID" value="MBC8754826.1"/>
    <property type="molecule type" value="Genomic_DNA"/>
</dbReference>
<keyword evidence="2" id="KW-1185">Reference proteome</keyword>
<proteinExistence type="predicted"/>
<dbReference type="Proteomes" id="UP000619238">
    <property type="component" value="Unassembled WGS sequence"/>
</dbReference>
<organism evidence="1 2">
    <name type="scientific">Kordia aestuariivivens</name>
    <dbReference type="NCBI Taxonomy" id="2759037"/>
    <lineage>
        <taxon>Bacteria</taxon>
        <taxon>Pseudomonadati</taxon>
        <taxon>Bacteroidota</taxon>
        <taxon>Flavobacteriia</taxon>
        <taxon>Flavobacteriales</taxon>
        <taxon>Flavobacteriaceae</taxon>
        <taxon>Kordia</taxon>
    </lineage>
</organism>
<comment type="caution">
    <text evidence="1">The sequence shown here is derived from an EMBL/GenBank/DDBJ whole genome shotgun (WGS) entry which is preliminary data.</text>
</comment>
<evidence type="ECO:0008006" key="3">
    <source>
        <dbReference type="Google" id="ProtNLM"/>
    </source>
</evidence>
<accession>A0ABR7Q8D4</accession>
<sequence>MKKKDLKSLKLNKKSIVNFNVTTNLNGLHGGSGIRCMLPLPGSIIDCETEYPNCPGPSDPTDETMTCPDWSCGCPQN</sequence>
<dbReference type="RefSeq" id="WP_187561872.1">
    <property type="nucleotide sequence ID" value="NZ_JACGWS010000004.1"/>
</dbReference>
<name>A0ABR7Q8D4_9FLAO</name>